<dbReference type="Pfam" id="PF03644">
    <property type="entry name" value="Glyco_hydro_85"/>
    <property type="match status" value="1"/>
</dbReference>
<dbReference type="PANTHER" id="PTHR13246">
    <property type="entry name" value="ENDO BETA N-ACETYLGLUCOSAMINIDASE"/>
    <property type="match status" value="1"/>
</dbReference>
<sequence>MPFKSNHQSSNSPFTISKPINQTIANPLPLYFDNLDSLDFFFKNNSIQPSNRNHQSNQNQTNRSNHSRILIAHDFKGGYNDSPSDQRAYTFEWFSYIDTFSHHRITIPPPDWITAAKTHHTSILGTLIFEHQTSLSDLELLLTGPKNSPIPTHKYFINLKPIKGYEPLNQISTYYADRLIDLALYFGFHGWLLNFEIDLIKSLDTHSARLSGQIAKALRIWVEYLRLEGIKRVGSSWEVSWYDSLSHENGSCQWRSSLYIKDNLFYYAAATSIFLDYHWNLNSPNRTLSILSKLQETINSKPTKEEKSLTINLGDDPFKSFKNKAKTRLENLKTNVYFGVDVFGRGCMYGGGFSSWKAIELIQNQYDFSIALFAPGWTWESHHLDPIRLKSKDWWKSWWEEERFQWVGISDLKAKQLGNSFVDGCRISKEAKEKVLTKRGTSDSEFPQHLPISRFFNPWKRLPKLDLPDWFYTNYSLGSGGNGFWIEGSNSLGNQNTWTDMSFCFPKNDLSINEESRRENGNQPFVKRLGSLVWCENVEDVGWFGSGSIKIEDQDVEEDQFKESVGLVWMNTLPVMINGGVECRMIWKSNEIESQENGSLGIVLDLDLMEKNDEKSDKKIGFECYECLIELIGLGIDLVKVKDIKVEKLKNGWNETSCKIIGNQSDLMYIKRFGIMVQSGKRFQHYLGEVAVWPISNSRRKEEEEIIEVEFDQVHQVLKWIHEPRSDLIVIQYLVYLVHESLNEIHHEIFLGSIRDGFLNVNRNEDQGMKRLYEFELEDYLKQVMIDQHQHQHQKKKWVVLKRVEIDGSLKVIKMIEI</sequence>
<dbReference type="InParanoid" id="F4RU62"/>
<dbReference type="GO" id="GO:0005829">
    <property type="term" value="C:cytosol"/>
    <property type="evidence" value="ECO:0007669"/>
    <property type="project" value="UniProtKB-SubCell"/>
</dbReference>
<dbReference type="HOGENOM" id="CLU_016433_0_0_1"/>
<protein>
    <submittedName>
        <fullName evidence="2">Family 85 glycoside hydrolase</fullName>
    </submittedName>
</protein>
<dbReference type="KEGG" id="mlr:MELLADRAFT_108763"/>
<dbReference type="InterPro" id="IPR005201">
    <property type="entry name" value="TIM_ENGase"/>
</dbReference>
<dbReference type="OrthoDB" id="284473at2759"/>
<keyword evidence="2" id="KW-0378">Hydrolase</keyword>
<dbReference type="VEuPathDB" id="FungiDB:MELLADRAFT_108763"/>
<evidence type="ECO:0000313" key="2">
    <source>
        <dbReference type="EMBL" id="EGG04123.1"/>
    </source>
</evidence>
<organism evidence="3">
    <name type="scientific">Melampsora larici-populina (strain 98AG31 / pathotype 3-4-7)</name>
    <name type="common">Poplar leaf rust fungus</name>
    <dbReference type="NCBI Taxonomy" id="747676"/>
    <lineage>
        <taxon>Eukaryota</taxon>
        <taxon>Fungi</taxon>
        <taxon>Dikarya</taxon>
        <taxon>Basidiomycota</taxon>
        <taxon>Pucciniomycotina</taxon>
        <taxon>Pucciniomycetes</taxon>
        <taxon>Pucciniales</taxon>
        <taxon>Melampsoraceae</taxon>
        <taxon>Melampsora</taxon>
    </lineage>
</organism>
<dbReference type="eggNOG" id="KOG2331">
    <property type="taxonomic scope" value="Eukaryota"/>
</dbReference>
<dbReference type="AlphaFoldDB" id="F4RU62"/>
<dbReference type="GeneID" id="18923560"/>
<gene>
    <name evidence="2" type="ORF">MELLADRAFT_108763</name>
</gene>
<dbReference type="PANTHER" id="PTHR13246:SF1">
    <property type="entry name" value="CYTOSOLIC ENDO-BETA-N-ACETYLGLUCOSAMINIDASE"/>
    <property type="match status" value="1"/>
</dbReference>
<dbReference type="InterPro" id="IPR032979">
    <property type="entry name" value="ENGase"/>
</dbReference>
<name>F4RU62_MELLP</name>
<dbReference type="STRING" id="747676.F4RU62"/>
<evidence type="ECO:0000259" key="1">
    <source>
        <dbReference type="Pfam" id="PF03644"/>
    </source>
</evidence>
<dbReference type="Gene3D" id="3.20.20.80">
    <property type="entry name" value="Glycosidases"/>
    <property type="match status" value="1"/>
</dbReference>
<dbReference type="EMBL" id="GL883120">
    <property type="protein sequence ID" value="EGG04123.1"/>
    <property type="molecule type" value="Genomic_DNA"/>
</dbReference>
<dbReference type="Proteomes" id="UP000001072">
    <property type="component" value="Unassembled WGS sequence"/>
</dbReference>
<dbReference type="GO" id="GO:0033925">
    <property type="term" value="F:mannosyl-glycoprotein endo-beta-N-acetylglucosaminidase activity"/>
    <property type="evidence" value="ECO:0007669"/>
    <property type="project" value="UniProtKB-EC"/>
</dbReference>
<evidence type="ECO:0000313" key="3">
    <source>
        <dbReference type="Proteomes" id="UP000001072"/>
    </source>
</evidence>
<proteinExistence type="predicted"/>
<accession>F4RU62</accession>
<keyword evidence="3" id="KW-1185">Reference proteome</keyword>
<dbReference type="RefSeq" id="XP_007412584.1">
    <property type="nucleotide sequence ID" value="XM_007412522.1"/>
</dbReference>
<feature type="domain" description="Cytosolic endo-beta-N-acetylglucosaminidase TIM barrel" evidence="1">
    <location>
        <begin position="83"/>
        <end position="481"/>
    </location>
</feature>
<reference evidence="3" key="1">
    <citation type="journal article" date="2011" name="Proc. Natl. Acad. Sci. U.S.A.">
        <title>Obligate biotrophy features unraveled by the genomic analysis of rust fungi.</title>
        <authorList>
            <person name="Duplessis S."/>
            <person name="Cuomo C.A."/>
            <person name="Lin Y.-C."/>
            <person name="Aerts A."/>
            <person name="Tisserant E."/>
            <person name="Veneault-Fourrey C."/>
            <person name="Joly D.L."/>
            <person name="Hacquard S."/>
            <person name="Amselem J."/>
            <person name="Cantarel B.L."/>
            <person name="Chiu R."/>
            <person name="Coutinho P.M."/>
            <person name="Feau N."/>
            <person name="Field M."/>
            <person name="Frey P."/>
            <person name="Gelhaye E."/>
            <person name="Goldberg J."/>
            <person name="Grabherr M.G."/>
            <person name="Kodira C.D."/>
            <person name="Kohler A."/>
            <person name="Kuees U."/>
            <person name="Lindquist E.A."/>
            <person name="Lucas S.M."/>
            <person name="Mago R."/>
            <person name="Mauceli E."/>
            <person name="Morin E."/>
            <person name="Murat C."/>
            <person name="Pangilinan J.L."/>
            <person name="Park R."/>
            <person name="Pearson M."/>
            <person name="Quesneville H."/>
            <person name="Rouhier N."/>
            <person name="Sakthikumar S."/>
            <person name="Salamov A.A."/>
            <person name="Schmutz J."/>
            <person name="Selles B."/>
            <person name="Shapiro H."/>
            <person name="Tanguay P."/>
            <person name="Tuskan G.A."/>
            <person name="Henrissat B."/>
            <person name="Van de Peer Y."/>
            <person name="Rouze P."/>
            <person name="Ellis J.G."/>
            <person name="Dodds P.N."/>
            <person name="Schein J.E."/>
            <person name="Zhong S."/>
            <person name="Hamelin R.C."/>
            <person name="Grigoriev I.V."/>
            <person name="Szabo L.J."/>
            <person name="Martin F."/>
        </authorList>
    </citation>
    <scope>NUCLEOTIDE SEQUENCE [LARGE SCALE GENOMIC DNA]</scope>
    <source>
        <strain evidence="3">98AG31 / pathotype 3-4-7</strain>
    </source>
</reference>